<feature type="signal peptide" evidence="1">
    <location>
        <begin position="1"/>
        <end position="19"/>
    </location>
</feature>
<dbReference type="AlphaFoldDB" id="A0A8T0D1L8"/>
<evidence type="ECO:0000313" key="3">
    <source>
        <dbReference type="Proteomes" id="UP000699462"/>
    </source>
</evidence>
<sequence>MLSFFLQLTSLLVVTSIFGDGAPLMAMPLDMWTPDVFPSGVPRLSPKLAKVAAQLDKRGKPPVMQDLTQYPNTLDMDDEFRVPQLAQFAIRTDESGTDNAKVEGKGSDKTVDRILIDRPMHPPDSSLLYGGYGQSGLVTIPVVQGVYQARAYVPVVVPVMQQPVVQVPQAVAVVQPQLIQTSQQTSMLATQQVLTQQSDSMGTVPQSVGSQQLAQPQQSRMTIPQTVAQSQPVVQPQPVFQPQPDVQPQPVIQSQPAVPSQVRMALPTGTNTVSANGVQPSGGQSQVRQGTVQSQSSITIRHQVVPHHIHITIPKSRQRMKPGYYVYSGSY</sequence>
<protein>
    <submittedName>
        <fullName evidence="2">Uncharacterized protein</fullName>
    </submittedName>
</protein>
<comment type="caution">
    <text evidence="2">The sequence shown here is derived from an EMBL/GenBank/DDBJ whole genome shotgun (WGS) entry which is preliminary data.</text>
</comment>
<feature type="chain" id="PRO_5035725401" evidence="1">
    <location>
        <begin position="20"/>
        <end position="331"/>
    </location>
</feature>
<proteinExistence type="predicted"/>
<organism evidence="2 3">
    <name type="scientific">Paragonimus westermani</name>
    <dbReference type="NCBI Taxonomy" id="34504"/>
    <lineage>
        <taxon>Eukaryota</taxon>
        <taxon>Metazoa</taxon>
        <taxon>Spiralia</taxon>
        <taxon>Lophotrochozoa</taxon>
        <taxon>Platyhelminthes</taxon>
        <taxon>Trematoda</taxon>
        <taxon>Digenea</taxon>
        <taxon>Plagiorchiida</taxon>
        <taxon>Troglotremata</taxon>
        <taxon>Troglotrematidae</taxon>
        <taxon>Paragonimus</taxon>
    </lineage>
</organism>
<keyword evidence="1" id="KW-0732">Signal</keyword>
<dbReference type="Proteomes" id="UP000699462">
    <property type="component" value="Unassembled WGS sequence"/>
</dbReference>
<evidence type="ECO:0000256" key="1">
    <source>
        <dbReference type="SAM" id="SignalP"/>
    </source>
</evidence>
<dbReference type="EMBL" id="JTDF01021494">
    <property type="protein sequence ID" value="KAF8561770.1"/>
    <property type="molecule type" value="Genomic_DNA"/>
</dbReference>
<evidence type="ECO:0000313" key="2">
    <source>
        <dbReference type="EMBL" id="KAF8561770.1"/>
    </source>
</evidence>
<reference evidence="2 3" key="1">
    <citation type="submission" date="2019-07" db="EMBL/GenBank/DDBJ databases">
        <title>Annotation for the trematode Paragonimus westermani.</title>
        <authorList>
            <person name="Choi Y.-J."/>
        </authorList>
    </citation>
    <scope>NUCLEOTIDE SEQUENCE [LARGE SCALE GENOMIC DNA]</scope>
    <source>
        <strain evidence="2">180907_Pwestermani</strain>
    </source>
</reference>
<dbReference type="OrthoDB" id="6285032at2759"/>
<keyword evidence="3" id="KW-1185">Reference proteome</keyword>
<accession>A0A8T0D1L8</accession>
<gene>
    <name evidence="2" type="ORF">P879_09610</name>
</gene>
<name>A0A8T0D1L8_9TREM</name>